<comment type="caution">
    <text evidence="2">The sequence shown here is derived from an EMBL/GenBank/DDBJ whole genome shotgun (WGS) entry which is preliminary data.</text>
</comment>
<evidence type="ECO:0000313" key="3">
    <source>
        <dbReference type="Proteomes" id="UP000050277"/>
    </source>
</evidence>
<evidence type="ECO:0000313" key="2">
    <source>
        <dbReference type="EMBL" id="KPL81485.1"/>
    </source>
</evidence>
<feature type="region of interest" description="Disordered" evidence="1">
    <location>
        <begin position="652"/>
        <end position="679"/>
    </location>
</feature>
<dbReference type="OrthoDB" id="9769453at2"/>
<dbReference type="RefSeq" id="WP_054536790.1">
    <property type="nucleotide sequence ID" value="NZ_LGKP01000035.1"/>
</dbReference>
<reference evidence="2 3" key="1">
    <citation type="submission" date="2015-07" db="EMBL/GenBank/DDBJ databases">
        <title>Whole genome sequence of Herpetosiphon geysericola DSM 7119.</title>
        <authorList>
            <person name="Hemp J."/>
            <person name="Ward L.M."/>
            <person name="Pace L.A."/>
            <person name="Fischer W.W."/>
        </authorList>
    </citation>
    <scope>NUCLEOTIDE SEQUENCE [LARGE SCALE GENOMIC DNA]</scope>
    <source>
        <strain evidence="2 3">DSM 7119</strain>
    </source>
</reference>
<organism evidence="2 3">
    <name type="scientific">Herpetosiphon geysericola</name>
    <dbReference type="NCBI Taxonomy" id="70996"/>
    <lineage>
        <taxon>Bacteria</taxon>
        <taxon>Bacillati</taxon>
        <taxon>Chloroflexota</taxon>
        <taxon>Chloroflexia</taxon>
        <taxon>Herpetosiphonales</taxon>
        <taxon>Herpetosiphonaceae</taxon>
        <taxon>Herpetosiphon</taxon>
    </lineage>
</organism>
<gene>
    <name evidence="2" type="ORF">SE18_22935</name>
</gene>
<protein>
    <recommendedName>
        <fullName evidence="4">Methylaspartate mutase</fullName>
    </recommendedName>
</protein>
<dbReference type="InterPro" id="IPR006230">
    <property type="entry name" value="MutL"/>
</dbReference>
<keyword evidence="3" id="KW-1185">Reference proteome</keyword>
<dbReference type="AlphaFoldDB" id="A0A0P6XP54"/>
<dbReference type="EMBL" id="LGKP01000035">
    <property type="protein sequence ID" value="KPL81485.1"/>
    <property type="molecule type" value="Genomic_DNA"/>
</dbReference>
<name>A0A0P6XP54_9CHLR</name>
<dbReference type="STRING" id="70996.SE18_22935"/>
<proteinExistence type="predicted"/>
<accession>A0A0P6XP54</accession>
<dbReference type="Proteomes" id="UP000050277">
    <property type="component" value="Unassembled WGS sequence"/>
</dbReference>
<evidence type="ECO:0000256" key="1">
    <source>
        <dbReference type="SAM" id="MobiDB-lite"/>
    </source>
</evidence>
<evidence type="ECO:0008006" key="4">
    <source>
        <dbReference type="Google" id="ProtNLM"/>
    </source>
</evidence>
<dbReference type="Pfam" id="PF13941">
    <property type="entry name" value="MutL"/>
    <property type="match status" value="1"/>
</dbReference>
<sequence length="726" mass="78614">MTTADPAALLVVDIGTLFTHVALLELVAGEYRLLGRAQALSTLEPPIADAWQGILTAIREIEQLTFRAIAHVDGLMTPHRPDGSGVDGMVVSTSAAGTLPIVLAAISNDTTGASLRRVARSSYTTVLDMVTLDEYGDPDLAEGESWIDYQLANLVRLPAATVLMAGGIDGGNSAPLERLAHMLGFTVLRLEQINSREFAHVIFAGNTAAYPGIEDALSTIAPITATSNVLPAIGVEQLMPARLELMRSYNDRVLPKLPSFNRMRAMSSDLVRSTSDGFGPLVRFIAKHHGRNTLIVDIGAMTSAGYASDGTQLHLTVETNCGTAYGIAGLVDQAGPGNITRWLPFEMSDSALREHMLNRLIRPQIVPIDRESLLIEQALVREALRVVSNDLFDEQPQLASDLIIATGGPLTHTIHPAQALLSLVDGLDFGRLQQYRDRSLLISDIYLDRDGLLALAGATAWKYPDASFCLLEQDILRNGALASYLLINSSLRLGDLVAEVELVPVSGAPIIIQIHHGEIRRLPLAHGKRATLRLRPTKQVQIGANLPGEVVETALAAITGSTLGLVIDARPRPLAQRNSDAQSRNQQWQWLNQLGVVDGLNPYAPQSDEQALPAFEPIPTISRIPEPAPAPAQMLPEREEPNAIPDWLREEGENANDLAMPAPSEFGIEEPLPDWLSGLDVPVSSEPVLDLGERQASQPVAPADFSALRSELEEQTKPKRGFFRRK</sequence>